<dbReference type="EMBL" id="OB661318">
    <property type="protein sequence ID" value="CAD7227944.1"/>
    <property type="molecule type" value="Genomic_DNA"/>
</dbReference>
<dbReference type="Pfam" id="PF00535">
    <property type="entry name" value="Glycos_transf_2"/>
    <property type="match status" value="1"/>
</dbReference>
<proteinExistence type="predicted"/>
<dbReference type="PANTHER" id="PTHR10859:SF91">
    <property type="entry name" value="DOLICHYL-PHOSPHATE BETA-GLUCOSYLTRANSFERASE"/>
    <property type="match status" value="1"/>
</dbReference>
<dbReference type="SUPFAM" id="SSF53448">
    <property type="entry name" value="Nucleotide-diphospho-sugar transferases"/>
    <property type="match status" value="1"/>
</dbReference>
<gene>
    <name evidence="1" type="ORF">CTOB1V02_LOCUS5837</name>
</gene>
<feature type="non-terminal residue" evidence="1">
    <location>
        <position position="1"/>
    </location>
</feature>
<organism evidence="1">
    <name type="scientific">Cyprideis torosa</name>
    <dbReference type="NCBI Taxonomy" id="163714"/>
    <lineage>
        <taxon>Eukaryota</taxon>
        <taxon>Metazoa</taxon>
        <taxon>Ecdysozoa</taxon>
        <taxon>Arthropoda</taxon>
        <taxon>Crustacea</taxon>
        <taxon>Oligostraca</taxon>
        <taxon>Ostracoda</taxon>
        <taxon>Podocopa</taxon>
        <taxon>Podocopida</taxon>
        <taxon>Cytherocopina</taxon>
        <taxon>Cytheroidea</taxon>
        <taxon>Cytherideidae</taxon>
        <taxon>Cyprideis</taxon>
    </lineage>
</organism>
<name>A0A7R8ZKG7_9CRUS</name>
<dbReference type="PANTHER" id="PTHR10859">
    <property type="entry name" value="GLYCOSYL TRANSFERASE"/>
    <property type="match status" value="1"/>
</dbReference>
<dbReference type="InterPro" id="IPR001173">
    <property type="entry name" value="Glyco_trans_2-like"/>
</dbReference>
<dbReference type="GO" id="GO:0005789">
    <property type="term" value="C:endoplasmic reticulum membrane"/>
    <property type="evidence" value="ECO:0007669"/>
    <property type="project" value="TreeGrafter"/>
</dbReference>
<reference evidence="1" key="1">
    <citation type="submission" date="2020-11" db="EMBL/GenBank/DDBJ databases">
        <authorList>
            <person name="Tran Van P."/>
        </authorList>
    </citation>
    <scope>NUCLEOTIDE SEQUENCE</scope>
</reference>
<protein>
    <submittedName>
        <fullName evidence="1">Uncharacterized protein</fullName>
    </submittedName>
</protein>
<dbReference type="GO" id="GO:0006487">
    <property type="term" value="P:protein N-linked glycosylation"/>
    <property type="evidence" value="ECO:0007669"/>
    <property type="project" value="TreeGrafter"/>
</dbReference>
<dbReference type="OrthoDB" id="3784at2759"/>
<accession>A0A7R8ZKG7</accession>
<dbReference type="InterPro" id="IPR029044">
    <property type="entry name" value="Nucleotide-diphossugar_trans"/>
</dbReference>
<dbReference type="Gene3D" id="3.90.550.10">
    <property type="entry name" value="Spore Coat Polysaccharide Biosynthesis Protein SpsA, Chain A"/>
    <property type="match status" value="1"/>
</dbReference>
<dbReference type="AlphaFoldDB" id="A0A7R8ZKG7"/>
<sequence length="222" mass="24646">MMGVLSWLQLGLGYVGISHTAFVIYFFICLVLALIVLAVFLSVTNSPYPQLNRDDAEKCFFDPASDDVQLFPSLTDAPSVELSVIVPAYEEEKRLPAMLDECLRYLEARCKSEEGFTYEVIVVDDGSSDRTTEIGRKYSKNYGTAKVRVLTLLENRGKGGAVTMGMLSSRGKYLLFADADGATKFSELEKLEQEMVKLTIEDEVSSFESGWERPALAFGSRA</sequence>
<evidence type="ECO:0000313" key="1">
    <source>
        <dbReference type="EMBL" id="CAD7227944.1"/>
    </source>
</evidence>